<evidence type="ECO:0000256" key="1">
    <source>
        <dbReference type="SAM" id="MobiDB-lite"/>
    </source>
</evidence>
<keyword evidence="5" id="KW-1185">Reference proteome</keyword>
<dbReference type="PROSITE" id="PS50213">
    <property type="entry name" value="FAS1"/>
    <property type="match status" value="1"/>
</dbReference>
<dbReference type="FunFam" id="2.30.180.10:FF:000032">
    <property type="entry name" value="Fasciclin domain-containing protein, putative"/>
    <property type="match status" value="1"/>
</dbReference>
<dbReference type="PANTHER" id="PTHR10900:SF77">
    <property type="entry name" value="FI19380P1"/>
    <property type="match status" value="1"/>
</dbReference>
<dbReference type="SMART" id="SM00554">
    <property type="entry name" value="FAS1"/>
    <property type="match status" value="1"/>
</dbReference>
<evidence type="ECO:0000256" key="2">
    <source>
        <dbReference type="SAM" id="SignalP"/>
    </source>
</evidence>
<dbReference type="InterPro" id="IPR050904">
    <property type="entry name" value="Adhesion/Biosynth-related"/>
</dbReference>
<evidence type="ECO:0000313" key="5">
    <source>
        <dbReference type="Proteomes" id="UP000466586"/>
    </source>
</evidence>
<dbReference type="EMBL" id="WVHT01000002">
    <property type="protein sequence ID" value="MXV50649.1"/>
    <property type="molecule type" value="Genomic_DNA"/>
</dbReference>
<organism evidence="4 5">
    <name type="scientific">Hufsiella arboris</name>
    <dbReference type="NCBI Taxonomy" id="2695275"/>
    <lineage>
        <taxon>Bacteria</taxon>
        <taxon>Pseudomonadati</taxon>
        <taxon>Bacteroidota</taxon>
        <taxon>Sphingobacteriia</taxon>
        <taxon>Sphingobacteriales</taxon>
        <taxon>Sphingobacteriaceae</taxon>
        <taxon>Hufsiella</taxon>
    </lineage>
</organism>
<dbReference type="AlphaFoldDB" id="A0A7K1Y986"/>
<accession>A0A7K1Y986</accession>
<dbReference type="Gene3D" id="2.30.180.10">
    <property type="entry name" value="FAS1 domain"/>
    <property type="match status" value="1"/>
</dbReference>
<dbReference type="SUPFAM" id="SSF82153">
    <property type="entry name" value="FAS1 domain"/>
    <property type="match status" value="1"/>
</dbReference>
<evidence type="ECO:0000313" key="4">
    <source>
        <dbReference type="EMBL" id="MXV50649.1"/>
    </source>
</evidence>
<dbReference type="GO" id="GO:0005615">
    <property type="term" value="C:extracellular space"/>
    <property type="evidence" value="ECO:0007669"/>
    <property type="project" value="TreeGrafter"/>
</dbReference>
<feature type="compositionally biased region" description="Low complexity" evidence="1">
    <location>
        <begin position="25"/>
        <end position="51"/>
    </location>
</feature>
<dbReference type="Pfam" id="PF02469">
    <property type="entry name" value="Fasciclin"/>
    <property type="match status" value="1"/>
</dbReference>
<feature type="chain" id="PRO_5029816002" evidence="2">
    <location>
        <begin position="23"/>
        <end position="200"/>
    </location>
</feature>
<name>A0A7K1Y986_9SPHI</name>
<reference evidence="4 5" key="1">
    <citation type="submission" date="2019-11" db="EMBL/GenBank/DDBJ databases">
        <title>Pedobacter sp. HMF7647 Genome sequencing and assembly.</title>
        <authorList>
            <person name="Kang H."/>
            <person name="Kim H."/>
            <person name="Joh K."/>
        </authorList>
    </citation>
    <scope>NUCLEOTIDE SEQUENCE [LARGE SCALE GENOMIC DNA]</scope>
    <source>
        <strain evidence="4 5">HMF7647</strain>
    </source>
</reference>
<dbReference type="PANTHER" id="PTHR10900">
    <property type="entry name" value="PERIOSTIN-RELATED"/>
    <property type="match status" value="1"/>
</dbReference>
<dbReference type="Proteomes" id="UP000466586">
    <property type="component" value="Unassembled WGS sequence"/>
</dbReference>
<feature type="signal peptide" evidence="2">
    <location>
        <begin position="1"/>
        <end position="22"/>
    </location>
</feature>
<dbReference type="RefSeq" id="WP_160843808.1">
    <property type="nucleotide sequence ID" value="NZ_WVHT01000002.1"/>
</dbReference>
<evidence type="ECO:0000259" key="3">
    <source>
        <dbReference type="PROSITE" id="PS50213"/>
    </source>
</evidence>
<comment type="caution">
    <text evidence="4">The sequence shown here is derived from an EMBL/GenBank/DDBJ whole genome shotgun (WGS) entry which is preliminary data.</text>
</comment>
<feature type="region of interest" description="Disordered" evidence="1">
    <location>
        <begin position="25"/>
        <end position="56"/>
    </location>
</feature>
<sequence length="200" mass="21013">MKKIFLSLLVSGLFLSVNSLKAQTDSTGTKQSTGTSSTSSSSGATTTTAQTEMAPNKTIIENVSQSPDYSTLVSDLKSTGLDQTLTGSGPYTIFAPTNDAFTKLSATASTKDKLAEILKYHVVPGKYTSQDIAKAIVKGNGSTTLTTLNGDKLIFKINANKNLELSDSKGNTALVTAFDKQQSNGVVHAINNVLLPKNSI</sequence>
<gene>
    <name evidence="4" type="ORF">GS399_06660</name>
</gene>
<protein>
    <submittedName>
        <fullName evidence="4">Fasciclin domain-containing protein</fullName>
    </submittedName>
</protein>
<feature type="domain" description="FAS1" evidence="3">
    <location>
        <begin position="56"/>
        <end position="194"/>
    </location>
</feature>
<proteinExistence type="predicted"/>
<dbReference type="InterPro" id="IPR000782">
    <property type="entry name" value="FAS1_domain"/>
</dbReference>
<keyword evidence="2" id="KW-0732">Signal</keyword>
<dbReference type="InterPro" id="IPR036378">
    <property type="entry name" value="FAS1_dom_sf"/>
</dbReference>